<protein>
    <recommendedName>
        <fullName evidence="4">LPXTG-motif cell wall anchor domain protein</fullName>
    </recommendedName>
</protein>
<accession>A0ABV1B070</accession>
<evidence type="ECO:0008006" key="4">
    <source>
        <dbReference type="Google" id="ProtNLM"/>
    </source>
</evidence>
<proteinExistence type="predicted"/>
<sequence>MNYILTAATAVSKEAGSMSEMLPKFGVIALVVVIILIGMFIYAKKKK</sequence>
<evidence type="ECO:0000313" key="3">
    <source>
        <dbReference type="Proteomes" id="UP001469749"/>
    </source>
</evidence>
<name>A0ABV1B070_9FIRM</name>
<dbReference type="Proteomes" id="UP001469749">
    <property type="component" value="Unassembled WGS sequence"/>
</dbReference>
<evidence type="ECO:0000313" key="2">
    <source>
        <dbReference type="EMBL" id="MEQ2363848.1"/>
    </source>
</evidence>
<dbReference type="RefSeq" id="WP_015513188.1">
    <property type="nucleotide sequence ID" value="NZ_JBBMEK010000012.1"/>
</dbReference>
<feature type="transmembrane region" description="Helical" evidence="1">
    <location>
        <begin position="25"/>
        <end position="43"/>
    </location>
</feature>
<keyword evidence="3" id="KW-1185">Reference proteome</keyword>
<dbReference type="EMBL" id="JBBMEK010000012">
    <property type="protein sequence ID" value="MEQ2363848.1"/>
    <property type="molecule type" value="Genomic_DNA"/>
</dbReference>
<keyword evidence="1" id="KW-0472">Membrane</keyword>
<organism evidence="2 3">
    <name type="scientific">Coprococcus intestinihominis</name>
    <dbReference type="NCBI Taxonomy" id="3133154"/>
    <lineage>
        <taxon>Bacteria</taxon>
        <taxon>Bacillati</taxon>
        <taxon>Bacillota</taxon>
        <taxon>Clostridia</taxon>
        <taxon>Lachnospirales</taxon>
        <taxon>Lachnospiraceae</taxon>
        <taxon>Coprococcus</taxon>
    </lineage>
</organism>
<keyword evidence="1" id="KW-0812">Transmembrane</keyword>
<keyword evidence="1" id="KW-1133">Transmembrane helix</keyword>
<dbReference type="GeneID" id="74985626"/>
<comment type="caution">
    <text evidence="2">The sequence shown here is derived from an EMBL/GenBank/DDBJ whole genome shotgun (WGS) entry which is preliminary data.</text>
</comment>
<evidence type="ECO:0000256" key="1">
    <source>
        <dbReference type="SAM" id="Phobius"/>
    </source>
</evidence>
<gene>
    <name evidence="2" type="ORF">WMO25_01905</name>
</gene>
<reference evidence="2 3" key="1">
    <citation type="submission" date="2024-03" db="EMBL/GenBank/DDBJ databases">
        <title>Human intestinal bacterial collection.</title>
        <authorList>
            <person name="Pauvert C."/>
            <person name="Hitch T.C.A."/>
            <person name="Clavel T."/>
        </authorList>
    </citation>
    <scope>NUCLEOTIDE SEQUENCE [LARGE SCALE GENOMIC DNA]</scope>
    <source>
        <strain evidence="2 3">CLA-AA-H190</strain>
    </source>
</reference>